<keyword evidence="3" id="KW-1185">Reference proteome</keyword>
<dbReference type="Proteomes" id="UP000525298">
    <property type="component" value="Unassembled WGS sequence"/>
</dbReference>
<evidence type="ECO:0000313" key="3">
    <source>
        <dbReference type="Proteomes" id="UP000525298"/>
    </source>
</evidence>
<dbReference type="RefSeq" id="WP_220128263.1">
    <property type="nucleotide sequence ID" value="NZ_JACDUS010000001.1"/>
</dbReference>
<dbReference type="PANTHER" id="PTHR30203:SF33">
    <property type="entry name" value="BLR4455 PROTEIN"/>
    <property type="match status" value="1"/>
</dbReference>
<sequence length="430" mass="47385">MGLKKDYAALADQDRERIQRWSVLDEGEQAAILGDLISSPEMEALVDEALAANPDLQQTLLTLRIRQVQYRKTFGDRLPEIKGGYTAGKEEDTDPSYTGSLSIGWEVDLWRKLADESRAAGKDAAQQQALYQSARDTLGAEVMKAWLELIATQKNITIEKKRLGVLEKNEAFILGRYKNGLGTLEDLDSARTRTASSRASLEEYRENLARQRRALNSLLGREAGPALTLPADYPTVVPPLISLPAQTLKRRPDLKAAYLAIEAESLRASAAYKALLPSIDLEAAFEDVADTPGAALLTDPVWSVLAGLTAPLYQGGKLRAAAEISGMETAKAYQAYRETLLDAVNEVEDAVGQEQALKKQVRHINTALASARSNRLQYREKYRAGLAGMLDLLNVQEQTYDLEQQLNNLIHERLVNRIDLGLALGLGVKQ</sequence>
<name>A0A7W0HJM7_9BACT</name>
<dbReference type="EMBL" id="JACDUS010000001">
    <property type="protein sequence ID" value="MBA2880355.1"/>
    <property type="molecule type" value="Genomic_DNA"/>
</dbReference>
<gene>
    <name evidence="2" type="ORF">HNR65_000662</name>
</gene>
<dbReference type="SUPFAM" id="SSF56954">
    <property type="entry name" value="Outer membrane efflux proteins (OEP)"/>
    <property type="match status" value="1"/>
</dbReference>
<dbReference type="AlphaFoldDB" id="A0A7W0HJM7"/>
<dbReference type="Gene3D" id="2.20.200.10">
    <property type="entry name" value="Outer membrane efflux proteins (OEP)"/>
    <property type="match status" value="1"/>
</dbReference>
<dbReference type="InterPro" id="IPR010131">
    <property type="entry name" value="MdtP/NodT-like"/>
</dbReference>
<dbReference type="GO" id="GO:0015562">
    <property type="term" value="F:efflux transmembrane transporter activity"/>
    <property type="evidence" value="ECO:0007669"/>
    <property type="project" value="InterPro"/>
</dbReference>
<comment type="caution">
    <text evidence="2">The sequence shown here is derived from an EMBL/GenBank/DDBJ whole genome shotgun (WGS) entry which is preliminary data.</text>
</comment>
<accession>A0A7W0HJM7</accession>
<dbReference type="Pfam" id="PF02321">
    <property type="entry name" value="OEP"/>
    <property type="match status" value="2"/>
</dbReference>
<dbReference type="Gene3D" id="1.20.1600.10">
    <property type="entry name" value="Outer membrane efflux proteins (OEP)"/>
    <property type="match status" value="1"/>
</dbReference>
<organism evidence="2 3">
    <name type="scientific">Desulfosalsimonas propionicica</name>
    <dbReference type="NCBI Taxonomy" id="332175"/>
    <lineage>
        <taxon>Bacteria</taxon>
        <taxon>Pseudomonadati</taxon>
        <taxon>Thermodesulfobacteriota</taxon>
        <taxon>Desulfobacteria</taxon>
        <taxon>Desulfobacterales</taxon>
        <taxon>Desulfosalsimonadaceae</taxon>
        <taxon>Desulfosalsimonas</taxon>
    </lineage>
</organism>
<dbReference type="PANTHER" id="PTHR30203">
    <property type="entry name" value="OUTER MEMBRANE CATION EFFLUX PROTEIN"/>
    <property type="match status" value="1"/>
</dbReference>
<proteinExistence type="inferred from homology"/>
<evidence type="ECO:0000256" key="1">
    <source>
        <dbReference type="ARBA" id="ARBA00007613"/>
    </source>
</evidence>
<evidence type="ECO:0000313" key="2">
    <source>
        <dbReference type="EMBL" id="MBA2880355.1"/>
    </source>
</evidence>
<dbReference type="InterPro" id="IPR003423">
    <property type="entry name" value="OMP_efflux"/>
</dbReference>
<reference evidence="2 3" key="1">
    <citation type="submission" date="2020-07" db="EMBL/GenBank/DDBJ databases">
        <title>Genomic Encyclopedia of Type Strains, Phase IV (KMG-IV): sequencing the most valuable type-strain genomes for metagenomic binning, comparative biology and taxonomic classification.</title>
        <authorList>
            <person name="Goeker M."/>
        </authorList>
    </citation>
    <scope>NUCLEOTIDE SEQUENCE [LARGE SCALE GENOMIC DNA]</scope>
    <source>
        <strain evidence="2 3">DSM 17721</strain>
    </source>
</reference>
<keyword evidence="2" id="KW-0449">Lipoprotein</keyword>
<protein>
    <submittedName>
        <fullName evidence="2">NodT family efflux transporter outer membrane factor (OMF) lipoprotein</fullName>
    </submittedName>
</protein>
<comment type="similarity">
    <text evidence="1">Belongs to the outer membrane factor (OMF) (TC 1.B.17) family.</text>
</comment>